<keyword evidence="2" id="KW-1185">Reference proteome</keyword>
<name>A0A2J7ZVC0_9CHLO</name>
<accession>A0A2J7ZVC0</accession>
<evidence type="ECO:0000313" key="2">
    <source>
        <dbReference type="Proteomes" id="UP000236333"/>
    </source>
</evidence>
<feature type="non-terminal residue" evidence="1">
    <location>
        <position position="1"/>
    </location>
</feature>
<proteinExistence type="predicted"/>
<organism evidence="1 2">
    <name type="scientific">Tetrabaena socialis</name>
    <dbReference type="NCBI Taxonomy" id="47790"/>
    <lineage>
        <taxon>Eukaryota</taxon>
        <taxon>Viridiplantae</taxon>
        <taxon>Chlorophyta</taxon>
        <taxon>core chlorophytes</taxon>
        <taxon>Chlorophyceae</taxon>
        <taxon>CS clade</taxon>
        <taxon>Chlamydomonadales</taxon>
        <taxon>Tetrabaenaceae</taxon>
        <taxon>Tetrabaena</taxon>
    </lineage>
</organism>
<dbReference type="EMBL" id="PGGS01000412">
    <property type="protein sequence ID" value="PNH04212.1"/>
    <property type="molecule type" value="Genomic_DNA"/>
</dbReference>
<comment type="caution">
    <text evidence="1">The sequence shown here is derived from an EMBL/GenBank/DDBJ whole genome shotgun (WGS) entry which is preliminary data.</text>
</comment>
<evidence type="ECO:0000313" key="1">
    <source>
        <dbReference type="EMBL" id="PNH04212.1"/>
    </source>
</evidence>
<protein>
    <submittedName>
        <fullName evidence="1">Uncharacterized protein</fullName>
    </submittedName>
</protein>
<reference evidence="1 2" key="1">
    <citation type="journal article" date="2017" name="Mol. Biol. Evol.">
        <title>The 4-celled Tetrabaena socialis nuclear genome reveals the essential components for genetic control of cell number at the origin of multicellularity in the volvocine lineage.</title>
        <authorList>
            <person name="Featherston J."/>
            <person name="Arakaki Y."/>
            <person name="Hanschen E.R."/>
            <person name="Ferris P.J."/>
            <person name="Michod R.E."/>
            <person name="Olson B.J.S.C."/>
            <person name="Nozaki H."/>
            <person name="Durand P.M."/>
        </authorList>
    </citation>
    <scope>NUCLEOTIDE SEQUENCE [LARGE SCALE GENOMIC DNA]</scope>
    <source>
        <strain evidence="1 2">NIES-571</strain>
    </source>
</reference>
<gene>
    <name evidence="1" type="ORF">TSOC_009657</name>
</gene>
<dbReference type="AlphaFoldDB" id="A0A2J7ZVC0"/>
<dbReference type="Proteomes" id="UP000236333">
    <property type="component" value="Unassembled WGS sequence"/>
</dbReference>
<sequence>VREMVEAALTVAMDVVSANRQLHGRLSEELLRTERVEGAGLAAHLGLVVVPTSLRVWVEEGALPDRAALGLTLSAAFGGSLAA</sequence>